<keyword evidence="2" id="KW-0808">Transferase</keyword>
<name>A0ABS6FD43_9FIRM</name>
<reference evidence="2 3" key="1">
    <citation type="submission" date="2021-06" db="EMBL/GenBank/DDBJ databases">
        <authorList>
            <person name="Sun Q."/>
            <person name="Li D."/>
        </authorList>
    </citation>
    <scope>NUCLEOTIDE SEQUENCE [LARGE SCALE GENOMIC DNA]</scope>
    <source>
        <strain evidence="2 3">MSJ-2</strain>
    </source>
</reference>
<organism evidence="2 3">
    <name type="scientific">Dysosmobacter acutus</name>
    <dbReference type="NCBI Taxonomy" id="2841504"/>
    <lineage>
        <taxon>Bacteria</taxon>
        <taxon>Bacillati</taxon>
        <taxon>Bacillota</taxon>
        <taxon>Clostridia</taxon>
        <taxon>Eubacteriales</taxon>
        <taxon>Oscillospiraceae</taxon>
        <taxon>Dysosmobacter</taxon>
    </lineage>
</organism>
<dbReference type="NCBIfam" id="TIGR04416">
    <property type="entry name" value="group_II_RT_mat"/>
    <property type="match status" value="1"/>
</dbReference>
<comment type="caution">
    <text evidence="2">The sequence shown here is derived from an EMBL/GenBank/DDBJ whole genome shotgun (WGS) entry which is preliminary data.</text>
</comment>
<dbReference type="PANTHER" id="PTHR34047">
    <property type="entry name" value="NUCLEAR INTRON MATURASE 1, MITOCHONDRIAL-RELATED"/>
    <property type="match status" value="1"/>
</dbReference>
<keyword evidence="2" id="KW-0548">Nucleotidyltransferase</keyword>
<dbReference type="InterPro" id="IPR000477">
    <property type="entry name" value="RT_dom"/>
</dbReference>
<dbReference type="CDD" id="cd01651">
    <property type="entry name" value="RT_G2_intron"/>
    <property type="match status" value="1"/>
</dbReference>
<dbReference type="PROSITE" id="PS50878">
    <property type="entry name" value="RT_POL"/>
    <property type="match status" value="1"/>
</dbReference>
<dbReference type="PANTHER" id="PTHR34047:SF8">
    <property type="entry name" value="PROTEIN YKFC"/>
    <property type="match status" value="1"/>
</dbReference>
<evidence type="ECO:0000259" key="1">
    <source>
        <dbReference type="PROSITE" id="PS50878"/>
    </source>
</evidence>
<keyword evidence="2" id="KW-0695">RNA-directed DNA polymerase</keyword>
<protein>
    <submittedName>
        <fullName evidence="2">Group II intron reverse transcriptase/maturase</fullName>
        <ecNumber evidence="2">2.7.7.49</ecNumber>
    </submittedName>
</protein>
<evidence type="ECO:0000313" key="2">
    <source>
        <dbReference type="EMBL" id="MBU5628208.1"/>
    </source>
</evidence>
<accession>A0ABS6FD43</accession>
<dbReference type="InterPro" id="IPR051083">
    <property type="entry name" value="GrpII_Intron_Splice-Mob/Def"/>
</dbReference>
<dbReference type="EMBL" id="JAHLQN010000001">
    <property type="protein sequence ID" value="MBU5628208.1"/>
    <property type="molecule type" value="Genomic_DNA"/>
</dbReference>
<keyword evidence="3" id="KW-1185">Reference proteome</keyword>
<dbReference type="RefSeq" id="WP_216633482.1">
    <property type="nucleotide sequence ID" value="NZ_JAHLQN010000001.1"/>
</dbReference>
<gene>
    <name evidence="2" type="primary">ltrA</name>
    <name evidence="2" type="ORF">KQI82_14955</name>
</gene>
<dbReference type="InterPro" id="IPR030931">
    <property type="entry name" value="Group_II_RT_mat"/>
</dbReference>
<dbReference type="Proteomes" id="UP000787672">
    <property type="component" value="Unassembled WGS sequence"/>
</dbReference>
<dbReference type="GO" id="GO:0003964">
    <property type="term" value="F:RNA-directed DNA polymerase activity"/>
    <property type="evidence" value="ECO:0007669"/>
    <property type="project" value="UniProtKB-KW"/>
</dbReference>
<proteinExistence type="predicted"/>
<feature type="domain" description="Reverse transcriptase" evidence="1">
    <location>
        <begin position="87"/>
        <end position="343"/>
    </location>
</feature>
<dbReference type="EC" id="2.7.7.49" evidence="2"/>
<dbReference type="Pfam" id="PF00078">
    <property type="entry name" value="RVT_1"/>
    <property type="match status" value="1"/>
</dbReference>
<sequence length="628" mass="73934">MAQQFDYPKTETQLREIQDALYQHSKEVYEAGGRPAFKGLLEIMSAESTIITAIHNIKGNHGSETPGVDSKTMRKDYLQKPFPWVVADIQRAFKYFEPQQIRRVYIDKPGKSEKRPLGIPAIRDRIVQECMRIVLEPILEAQFFAHSYGFRPMRDAAMALERVDIIMHNTGNYWIVEGDISKCFDRIDHSILIKRLYHMGIKDRRVLQIIKAMLKAGVMEERAVNEEGTPQGGLISPLLANVYLDIMDEWVSKQWENKRTRHQYVQDQSRYAVMRKKTTLVPGYLVRYADDFIIATDTRAHAEDWKARLQSFLQEKMKLTLSQEKTLITDIRKKYIKFLGYEFKMVRGKSRRGYIPRTIPDRERLKRRADKIAEDIKKIPGNYSREQMVGAINRINSQIRGIIQYYQCCTWVNIAMQKHSRKLQLAARRRLKQYNGKWIPANQTRNLPRVHQQYKQKIPSIKYRDIYVGFTALTFCRWERTPPKNQAETPYTDTGRQLYFERTKKKKMQARLDEMYSDRSARAISYGKWGKFNNFEFIMNRAYALNRDKLRCRVCGGWLIANTPWAHRINPYLPLDKVNRVNNLISLHKKCFIAVNNPNQDISEFDVKAQKKIVGYRDKLVISHTRNK</sequence>
<evidence type="ECO:0000313" key="3">
    <source>
        <dbReference type="Proteomes" id="UP000787672"/>
    </source>
</evidence>